<sequence length="157" mass="17240">MSNPVQRFINDITATGARFVVDAGDVWLDRPIPDDLLEIARQQKEPIRQELEAQIAAIRLNGVEPLSMAAQGLPLDFAELLAFFDGDLLDFGGGGVSPAGIRKACEWFARNKVALPQEPDTRVTCTTCRQTGCPYPLTYGRHNSPQPRNCNAWSAAQ</sequence>
<evidence type="ECO:0000313" key="2">
    <source>
        <dbReference type="Proteomes" id="UP001054801"/>
    </source>
</evidence>
<name>A0ABY3T0F1_9GAMM</name>
<evidence type="ECO:0000313" key="1">
    <source>
        <dbReference type="EMBL" id="UJS24805.1"/>
    </source>
</evidence>
<gene>
    <name evidence="1" type="ORF">L2Y54_01850</name>
</gene>
<organism evidence="1 2">
    <name type="scientific">Thiothrix winogradskyi</name>
    <dbReference type="NCBI Taxonomy" id="96472"/>
    <lineage>
        <taxon>Bacteria</taxon>
        <taxon>Pseudomonadati</taxon>
        <taxon>Pseudomonadota</taxon>
        <taxon>Gammaproteobacteria</taxon>
        <taxon>Thiotrichales</taxon>
        <taxon>Thiotrichaceae</taxon>
        <taxon>Thiothrix</taxon>
    </lineage>
</organism>
<dbReference type="Proteomes" id="UP001054801">
    <property type="component" value="Chromosome"/>
</dbReference>
<proteinExistence type="predicted"/>
<reference evidence="1" key="1">
    <citation type="journal article" date="2022" name="Microorganisms">
        <title>Two New Species of Filamentous Sulfur Bacteria of the Genus Thiothrix, Thiothrix winogradskyi sp. nov. and 'Candidatus Thiothrix sulfatifontis' sp. nov.</title>
        <authorList>
            <person name="Ravin N.V."/>
            <person name="Rossetti S."/>
            <person name="Beletsky A.V."/>
            <person name="Kadnikov V.V."/>
            <person name="Rudenko T.S."/>
            <person name="Smolyakov D.D."/>
            <person name="Moskvitina M.I."/>
            <person name="Gureeva M.V."/>
            <person name="Mardanov A.V."/>
            <person name="Grabovich M.Y."/>
        </authorList>
    </citation>
    <scope>NUCLEOTIDE SEQUENCE</scope>
    <source>
        <strain evidence="1">CT3</strain>
    </source>
</reference>
<dbReference type="EMBL" id="CP091244">
    <property type="protein sequence ID" value="UJS24805.1"/>
    <property type="molecule type" value="Genomic_DNA"/>
</dbReference>
<protein>
    <recommendedName>
        <fullName evidence="3">TubC N-terminal docking domain-containing protein</fullName>
    </recommendedName>
</protein>
<accession>A0ABY3T0F1</accession>
<evidence type="ECO:0008006" key="3">
    <source>
        <dbReference type="Google" id="ProtNLM"/>
    </source>
</evidence>
<dbReference type="RefSeq" id="WP_236499510.1">
    <property type="nucleotide sequence ID" value="NZ_CP091244.1"/>
</dbReference>
<keyword evidence="2" id="KW-1185">Reference proteome</keyword>